<dbReference type="Gene3D" id="1.25.40.10">
    <property type="entry name" value="Tetratricopeptide repeat domain"/>
    <property type="match status" value="1"/>
</dbReference>
<dbReference type="SUPFAM" id="SSF48452">
    <property type="entry name" value="TPR-like"/>
    <property type="match status" value="1"/>
</dbReference>
<proteinExistence type="predicted"/>
<evidence type="ECO:0008006" key="4">
    <source>
        <dbReference type="Google" id="ProtNLM"/>
    </source>
</evidence>
<dbReference type="Proteomes" id="UP000245887">
    <property type="component" value="Unassembled WGS sequence"/>
</dbReference>
<reference evidence="2 3" key="1">
    <citation type="submission" date="2018-04" db="EMBL/GenBank/DDBJ databases">
        <title>Genomic Encyclopedia of Type Strains, Phase IV (KMG-IV): sequencing the most valuable type-strain genomes for metagenomic binning, comparative biology and taxonomic classification.</title>
        <authorList>
            <person name="Goeker M."/>
        </authorList>
    </citation>
    <scope>NUCLEOTIDE SEQUENCE [LARGE SCALE GENOMIC DNA]</scope>
    <source>
        <strain evidence="2 3">DSM 28688</strain>
    </source>
</reference>
<evidence type="ECO:0000313" key="3">
    <source>
        <dbReference type="Proteomes" id="UP000245887"/>
    </source>
</evidence>
<name>A0A2U1CZR2_9GAMM</name>
<evidence type="ECO:0000313" key="2">
    <source>
        <dbReference type="EMBL" id="PVY78285.1"/>
    </source>
</evidence>
<accession>A0A2U1CZR2</accession>
<dbReference type="AlphaFoldDB" id="A0A2U1CZR2"/>
<comment type="caution">
    <text evidence="2">The sequence shown here is derived from an EMBL/GenBank/DDBJ whole genome shotgun (WGS) entry which is preliminary data.</text>
</comment>
<keyword evidence="1" id="KW-0175">Coiled coil</keyword>
<dbReference type="RefSeq" id="WP_116918499.1">
    <property type="nucleotide sequence ID" value="NZ_QEKQ01000002.1"/>
</dbReference>
<dbReference type="EMBL" id="QEKQ01000002">
    <property type="protein sequence ID" value="PVY78285.1"/>
    <property type="molecule type" value="Genomic_DNA"/>
</dbReference>
<gene>
    <name evidence="2" type="ORF">C8D92_102325</name>
</gene>
<protein>
    <recommendedName>
        <fullName evidence="4">Tetratricopeptide repeat protein</fullName>
    </recommendedName>
</protein>
<feature type="coiled-coil region" evidence="1">
    <location>
        <begin position="410"/>
        <end position="437"/>
    </location>
</feature>
<dbReference type="InterPro" id="IPR011990">
    <property type="entry name" value="TPR-like_helical_dom_sf"/>
</dbReference>
<organism evidence="2 3">
    <name type="scientific">Tamilnaduibacter salinus</name>
    <dbReference type="NCBI Taxonomy" id="1484056"/>
    <lineage>
        <taxon>Bacteria</taxon>
        <taxon>Pseudomonadati</taxon>
        <taxon>Pseudomonadota</taxon>
        <taxon>Gammaproteobacteria</taxon>
        <taxon>Pseudomonadales</taxon>
        <taxon>Marinobacteraceae</taxon>
        <taxon>Tamilnaduibacter</taxon>
    </lineage>
</organism>
<sequence length="604" mass="67155">MVARHVGSWLGLCLVLWLPLAGKAVASVPEALRDPLALWWLDTGEPARALRWASSTPEGETIVARAQAAIGRQAEARHTLMNRLRHRALPETGRQALVDSLGGMPAVEQTSVLETLAKGTGVSAEEATYRLAIRDMADEAFDRAGRRLARMPDGYWAALGYLNLGIAYGRVDRAPSRSLIALRVALSMLNGAEGTSGAADLRQRTLMTAGLMALRSDQPEKAAGFLEQVSLRDYRSPQALWLHGLTHARRDNQRAAMQSWHRARKFPLAFPGAAEAMLGMGRAYDASGYPGQAGEAYLKAISAFRGEQVTLEELIGEVRSDGAYNALVGTVGGEDVEWFLEDTKGLARPRLAYLLRYLESGEHQQRVRRVREGRRIRQSLERRKETLQTFRTMLEDRLEQVLQRQGSDRMTRIRKRIETLSRRVQEARQTLEDAVANGRSRVVVSGALARKLATVERMKSAGDLPEQATRRIRRLEGVLEWRAQEQFELSSRALEKALSSVEQSLAAARDSEAAFTRRLDRAPARFEALLKRVNEAAARVDHLLGQADELVERAESALDSDLIAFLGDQTVRMAETLDASEQQIARIYEDLAIRNHQQNSGEAE</sequence>
<evidence type="ECO:0000256" key="1">
    <source>
        <dbReference type="SAM" id="Coils"/>
    </source>
</evidence>